<accession>A0A9D1YC42</accession>
<comment type="caution">
    <text evidence="1">The sequence shown here is derived from an EMBL/GenBank/DDBJ whole genome shotgun (WGS) entry which is preliminary data.</text>
</comment>
<evidence type="ECO:0000313" key="2">
    <source>
        <dbReference type="Proteomes" id="UP000823868"/>
    </source>
</evidence>
<organism evidence="1 2">
    <name type="scientific">Candidatus Flavonifractor merdigallinarum</name>
    <dbReference type="NCBI Taxonomy" id="2838589"/>
    <lineage>
        <taxon>Bacteria</taxon>
        <taxon>Bacillati</taxon>
        <taxon>Bacillota</taxon>
        <taxon>Clostridia</taxon>
        <taxon>Eubacteriales</taxon>
        <taxon>Oscillospiraceae</taxon>
        <taxon>Flavonifractor</taxon>
    </lineage>
</organism>
<proteinExistence type="predicted"/>
<protein>
    <recommendedName>
        <fullName evidence="3">DUF2383 domain-containing protein</fullName>
    </recommendedName>
</protein>
<dbReference type="Proteomes" id="UP000823868">
    <property type="component" value="Unassembled WGS sequence"/>
</dbReference>
<sequence>MNGNTELLDFTAQNAQMGALSISKLLKLELEEPFAQHLRQQQQGYDHLEQKARLLLERHGKEEKGLSLGEKLRTYLMIDMQTLKDKSASHLAGMLVTGSSMGIVQARQKLSQYPHAEGEIRALLEELCRFEEKNVERLKTFL</sequence>
<dbReference type="AlphaFoldDB" id="A0A9D1YC42"/>
<name>A0A9D1YC42_9FIRM</name>
<dbReference type="EMBL" id="DXDX01000129">
    <property type="protein sequence ID" value="HIY21626.1"/>
    <property type="molecule type" value="Genomic_DNA"/>
</dbReference>
<reference evidence="1" key="2">
    <citation type="submission" date="2021-04" db="EMBL/GenBank/DDBJ databases">
        <authorList>
            <person name="Gilroy R."/>
        </authorList>
    </citation>
    <scope>NUCLEOTIDE SEQUENCE</scope>
    <source>
        <strain evidence="1">ChiBcec16_6824</strain>
    </source>
</reference>
<evidence type="ECO:0000313" key="1">
    <source>
        <dbReference type="EMBL" id="HIY21626.1"/>
    </source>
</evidence>
<reference evidence="1" key="1">
    <citation type="journal article" date="2021" name="PeerJ">
        <title>Extensive microbial diversity within the chicken gut microbiome revealed by metagenomics and culture.</title>
        <authorList>
            <person name="Gilroy R."/>
            <person name="Ravi A."/>
            <person name="Getino M."/>
            <person name="Pursley I."/>
            <person name="Horton D.L."/>
            <person name="Alikhan N.F."/>
            <person name="Baker D."/>
            <person name="Gharbi K."/>
            <person name="Hall N."/>
            <person name="Watson M."/>
            <person name="Adriaenssens E.M."/>
            <person name="Foster-Nyarko E."/>
            <person name="Jarju S."/>
            <person name="Secka A."/>
            <person name="Antonio M."/>
            <person name="Oren A."/>
            <person name="Chaudhuri R.R."/>
            <person name="La Ragione R."/>
            <person name="Hildebrand F."/>
            <person name="Pallen M.J."/>
        </authorList>
    </citation>
    <scope>NUCLEOTIDE SEQUENCE</scope>
    <source>
        <strain evidence="1">ChiBcec16_6824</strain>
    </source>
</reference>
<gene>
    <name evidence="1" type="ORF">H9841_06990</name>
</gene>
<evidence type="ECO:0008006" key="3">
    <source>
        <dbReference type="Google" id="ProtNLM"/>
    </source>
</evidence>